<dbReference type="PANTHER" id="PTHR30451">
    <property type="entry name" value="OUTER MEMBRANE USHER PROTEIN"/>
    <property type="match status" value="1"/>
</dbReference>
<dbReference type="Proteomes" id="UP000254817">
    <property type="component" value="Unassembled WGS sequence"/>
</dbReference>
<dbReference type="Pfam" id="PF00577">
    <property type="entry name" value="Usher"/>
    <property type="match status" value="1"/>
</dbReference>
<organism evidence="1 2">
    <name type="scientific">Escherichia coli</name>
    <dbReference type="NCBI Taxonomy" id="562"/>
    <lineage>
        <taxon>Bacteria</taxon>
        <taxon>Pseudomonadati</taxon>
        <taxon>Pseudomonadota</taxon>
        <taxon>Gammaproteobacteria</taxon>
        <taxon>Enterobacterales</taxon>
        <taxon>Enterobacteriaceae</taxon>
        <taxon>Escherichia</taxon>
    </lineage>
</organism>
<protein>
    <submittedName>
        <fullName evidence="1">Fimbrial outer membrane usher protein</fullName>
    </submittedName>
</protein>
<dbReference type="GO" id="GO:0009279">
    <property type="term" value="C:cell outer membrane"/>
    <property type="evidence" value="ECO:0007669"/>
    <property type="project" value="TreeGrafter"/>
</dbReference>
<evidence type="ECO:0000313" key="2">
    <source>
        <dbReference type="Proteomes" id="UP000254817"/>
    </source>
</evidence>
<dbReference type="InterPro" id="IPR042186">
    <property type="entry name" value="FimD_plug_dom"/>
</dbReference>
<dbReference type="InterPro" id="IPR000015">
    <property type="entry name" value="Fimb_usher"/>
</dbReference>
<sequence>MAKNGAVGLNYRGTYGSLNSGYSYDNNGNQQFNYGLSGALVVHENGLTLSQPLGETNILIKAPGANNVNVERGTGG</sequence>
<name>A0A376MJY7_ECOLX</name>
<gene>
    <name evidence="1" type="primary">aaspC_2</name>
    <name evidence="1" type="ORF">NCTC11112_01224</name>
</gene>
<evidence type="ECO:0000313" key="1">
    <source>
        <dbReference type="EMBL" id="STG50799.1"/>
    </source>
</evidence>
<dbReference type="AlphaFoldDB" id="A0A376MJY7"/>
<dbReference type="GO" id="GO:0015473">
    <property type="term" value="F:fimbrial usher porin activity"/>
    <property type="evidence" value="ECO:0007669"/>
    <property type="project" value="InterPro"/>
</dbReference>
<dbReference type="GO" id="GO:0009297">
    <property type="term" value="P:pilus assembly"/>
    <property type="evidence" value="ECO:0007669"/>
    <property type="project" value="InterPro"/>
</dbReference>
<proteinExistence type="predicted"/>
<dbReference type="Gene3D" id="2.60.40.2610">
    <property type="entry name" value="Outer membrane usher protein FimD, plug domain"/>
    <property type="match status" value="1"/>
</dbReference>
<dbReference type="PANTHER" id="PTHR30451:SF21">
    <property type="entry name" value="FIMBRIAL USHER DOMAIN-CONTAINING PROTEIN YDET-RELATED"/>
    <property type="match status" value="1"/>
</dbReference>
<dbReference type="EMBL" id="UGAW01000001">
    <property type="protein sequence ID" value="STG50799.1"/>
    <property type="molecule type" value="Genomic_DNA"/>
</dbReference>
<reference evidence="1 2" key="1">
    <citation type="submission" date="2018-06" db="EMBL/GenBank/DDBJ databases">
        <authorList>
            <consortium name="Pathogen Informatics"/>
            <person name="Doyle S."/>
        </authorList>
    </citation>
    <scope>NUCLEOTIDE SEQUENCE [LARGE SCALE GENOMIC DNA]</scope>
    <source>
        <strain evidence="1 2">NCTC11112</strain>
    </source>
</reference>
<accession>A0A376MJY7</accession>